<evidence type="ECO:0000313" key="1">
    <source>
        <dbReference type="EMBL" id="CAK8162336.1"/>
    </source>
</evidence>
<name>A0ABM9N6Y2_9RICK</name>
<comment type="caution">
    <text evidence="1">The sequence shown here is derived from an EMBL/GenBank/DDBJ whole genome shotgun (WGS) entry which is preliminary data.</text>
</comment>
<accession>A0ABM9N6Y2</accession>
<keyword evidence="2" id="KW-1185">Reference proteome</keyword>
<organism evidence="1 2">
    <name type="scientific">Candidatus Xenohaliotis californiensis</name>
    <dbReference type="NCBI Taxonomy" id="84677"/>
    <lineage>
        <taxon>Bacteria</taxon>
        <taxon>Pseudomonadati</taxon>
        <taxon>Pseudomonadota</taxon>
        <taxon>Alphaproteobacteria</taxon>
        <taxon>Rickettsiales</taxon>
        <taxon>Anaplasmataceae</taxon>
        <taxon>Candidatus Xenohaliotis</taxon>
    </lineage>
</organism>
<protein>
    <submittedName>
        <fullName evidence="1">Uncharacterized protein</fullName>
    </submittedName>
</protein>
<proteinExistence type="predicted"/>
<gene>
    <name evidence="1" type="ORF">CAXC1_120018</name>
</gene>
<sequence length="180" mass="21187">MHYMIIIFVLIAACLILFLVCKQFAICMKHSVDAEEALARIIGKYINNPSAFRLLFPGEKSYVLQNKTELFYNKHFSYSNISHSNVFEFVNFYQKYDNSLIINVRYRDSCASDAVKQRYKKFVEYVSNLISPMKLLKVECKDFGTQYVYFINFNDCSYSIIYNNHNNDLNDIKIIVILLK</sequence>
<dbReference type="EMBL" id="CAWVOK010000003">
    <property type="protein sequence ID" value="CAK8162336.1"/>
    <property type="molecule type" value="Genomic_DNA"/>
</dbReference>
<dbReference type="Proteomes" id="UP001314181">
    <property type="component" value="Unassembled WGS sequence"/>
</dbReference>
<evidence type="ECO:0000313" key="2">
    <source>
        <dbReference type="Proteomes" id="UP001314181"/>
    </source>
</evidence>
<reference evidence="1 2" key="1">
    <citation type="submission" date="2024-01" db="EMBL/GenBank/DDBJ databases">
        <authorList>
            <person name="Kunselman E."/>
        </authorList>
    </citation>
    <scope>NUCLEOTIDE SEQUENCE [LARGE SCALE GENOMIC DNA]</scope>
    <source>
        <strain evidence="1">2 abalone samples</strain>
    </source>
</reference>